<evidence type="ECO:0000256" key="6">
    <source>
        <dbReference type="ARBA" id="ARBA00023160"/>
    </source>
</evidence>
<dbReference type="GO" id="GO:0033818">
    <property type="term" value="F:beta-ketoacyl-acyl-carrier-protein synthase III activity"/>
    <property type="evidence" value="ECO:0007669"/>
    <property type="project" value="UniProtKB-UniRule"/>
</dbReference>
<evidence type="ECO:0000313" key="13">
    <source>
        <dbReference type="Proteomes" id="UP000182635"/>
    </source>
</evidence>
<dbReference type="HAMAP" id="MF_01815">
    <property type="entry name" value="FabH"/>
    <property type="match status" value="1"/>
</dbReference>
<comment type="pathway">
    <text evidence="9">Lipid metabolism; fatty acid biosynthesis.</text>
</comment>
<dbReference type="NCBIfam" id="NF006829">
    <property type="entry name" value="PRK09352.1"/>
    <property type="match status" value="1"/>
</dbReference>
<keyword evidence="3 9" id="KW-0808">Transferase</keyword>
<evidence type="ECO:0000256" key="9">
    <source>
        <dbReference type="HAMAP-Rule" id="MF_01815"/>
    </source>
</evidence>
<dbReference type="UniPathway" id="UPA00094"/>
<dbReference type="PANTHER" id="PTHR43091">
    <property type="entry name" value="3-OXOACYL-[ACYL-CARRIER-PROTEIN] SYNTHASE"/>
    <property type="match status" value="1"/>
</dbReference>
<evidence type="ECO:0000313" key="12">
    <source>
        <dbReference type="EMBL" id="SFG24667.1"/>
    </source>
</evidence>
<dbReference type="Pfam" id="PF08545">
    <property type="entry name" value="ACP_syn_III"/>
    <property type="match status" value="1"/>
</dbReference>
<comment type="domain">
    <text evidence="9">The last Arg residue of the ACP-binding site is essential for the weak association between ACP/AcpP and FabH.</text>
</comment>
<keyword evidence="7 9" id="KW-0511">Multifunctional enzyme</keyword>
<dbReference type="InterPro" id="IPR013751">
    <property type="entry name" value="ACP_syn_III_N"/>
</dbReference>
<feature type="active site" evidence="9">
    <location>
        <position position="283"/>
    </location>
</feature>
<dbReference type="GO" id="GO:0005737">
    <property type="term" value="C:cytoplasm"/>
    <property type="evidence" value="ECO:0007669"/>
    <property type="project" value="UniProtKB-SubCell"/>
</dbReference>
<organism evidence="12 13">
    <name type="scientific">Ligilactobacillus ruminis DSM 20403 = NBRC 102161</name>
    <dbReference type="NCBI Taxonomy" id="1423798"/>
    <lineage>
        <taxon>Bacteria</taxon>
        <taxon>Bacillati</taxon>
        <taxon>Bacillota</taxon>
        <taxon>Bacilli</taxon>
        <taxon>Lactobacillales</taxon>
        <taxon>Lactobacillaceae</taxon>
        <taxon>Ligilactobacillus</taxon>
    </lineage>
</organism>
<dbReference type="Pfam" id="PF08541">
    <property type="entry name" value="ACP_syn_III_C"/>
    <property type="match status" value="1"/>
</dbReference>
<accession>A0A1I2QEI7</accession>
<evidence type="ECO:0000256" key="3">
    <source>
        <dbReference type="ARBA" id="ARBA00022679"/>
    </source>
</evidence>
<evidence type="ECO:0000256" key="4">
    <source>
        <dbReference type="ARBA" id="ARBA00022832"/>
    </source>
</evidence>
<evidence type="ECO:0000256" key="1">
    <source>
        <dbReference type="ARBA" id="ARBA00008642"/>
    </source>
</evidence>
<gene>
    <name evidence="9" type="primary">fabH</name>
    <name evidence="12" type="ORF">SAMN02910432_00525</name>
</gene>
<dbReference type="OrthoDB" id="9815506at2"/>
<feature type="region of interest" description="ACP-binding" evidence="9">
    <location>
        <begin position="254"/>
        <end position="258"/>
    </location>
</feature>
<dbReference type="SUPFAM" id="SSF53901">
    <property type="entry name" value="Thiolase-like"/>
    <property type="match status" value="1"/>
</dbReference>
<keyword evidence="4 9" id="KW-0276">Fatty acid metabolism</keyword>
<dbReference type="NCBIfam" id="TIGR00747">
    <property type="entry name" value="fabH"/>
    <property type="match status" value="1"/>
</dbReference>
<keyword evidence="9" id="KW-0963">Cytoplasm</keyword>
<dbReference type="InterPro" id="IPR004655">
    <property type="entry name" value="FabH"/>
</dbReference>
<keyword evidence="8 9" id="KW-0012">Acyltransferase</keyword>
<evidence type="ECO:0000256" key="7">
    <source>
        <dbReference type="ARBA" id="ARBA00023268"/>
    </source>
</evidence>
<evidence type="ECO:0000259" key="11">
    <source>
        <dbReference type="Pfam" id="PF08545"/>
    </source>
</evidence>
<protein>
    <recommendedName>
        <fullName evidence="9">Beta-ketoacyl-[acyl-carrier-protein] synthase III</fullName>
        <shortName evidence="9">Beta-ketoacyl-ACP synthase III</shortName>
        <shortName evidence="9">KAS III</shortName>
        <ecNumber evidence="9">2.3.1.180</ecNumber>
    </recommendedName>
    <alternativeName>
        <fullName evidence="9">3-oxoacyl-[acyl-carrier-protein] synthase 3</fullName>
    </alternativeName>
    <alternativeName>
        <fullName evidence="9">3-oxoacyl-[acyl-carrier-protein] synthase III</fullName>
    </alternativeName>
</protein>
<evidence type="ECO:0000256" key="2">
    <source>
        <dbReference type="ARBA" id="ARBA00022516"/>
    </source>
</evidence>
<evidence type="ECO:0000259" key="10">
    <source>
        <dbReference type="Pfam" id="PF08541"/>
    </source>
</evidence>
<dbReference type="Proteomes" id="UP000182635">
    <property type="component" value="Unassembled WGS sequence"/>
</dbReference>
<feature type="domain" description="Beta-ketoacyl-[acyl-carrier-protein] synthase III C-terminal" evidence="10">
    <location>
        <begin position="238"/>
        <end position="326"/>
    </location>
</feature>
<dbReference type="GO" id="GO:0004315">
    <property type="term" value="F:3-oxoacyl-[acyl-carrier-protein] synthase activity"/>
    <property type="evidence" value="ECO:0007669"/>
    <property type="project" value="InterPro"/>
</dbReference>
<dbReference type="CDD" id="cd00830">
    <property type="entry name" value="KAS_III"/>
    <property type="match status" value="1"/>
</dbReference>
<evidence type="ECO:0000256" key="8">
    <source>
        <dbReference type="ARBA" id="ARBA00023315"/>
    </source>
</evidence>
<keyword evidence="5 9" id="KW-0443">Lipid metabolism</keyword>
<comment type="function">
    <text evidence="9">Catalyzes the condensation reaction of fatty acid synthesis by the addition to an acyl acceptor of two carbons from malonyl-ACP. Catalyzes the first condensation reaction which initiates fatty acid synthesis and may therefore play a role in governing the total rate of fatty acid production. Possesses both acetoacetyl-ACP synthase and acetyl transacylase activities. Its substrate specificity determines the biosynthesis of branched-chain and/or straight-chain of fatty acids.</text>
</comment>
<feature type="active site" evidence="9">
    <location>
        <position position="112"/>
    </location>
</feature>
<evidence type="ECO:0000256" key="5">
    <source>
        <dbReference type="ARBA" id="ARBA00023098"/>
    </source>
</evidence>
<dbReference type="GO" id="GO:0006633">
    <property type="term" value="P:fatty acid biosynthetic process"/>
    <property type="evidence" value="ECO:0007669"/>
    <property type="project" value="UniProtKB-UniRule"/>
</dbReference>
<dbReference type="InterPro" id="IPR016039">
    <property type="entry name" value="Thiolase-like"/>
</dbReference>
<feature type="active site" evidence="9">
    <location>
        <position position="253"/>
    </location>
</feature>
<dbReference type="AlphaFoldDB" id="A0A1I2QEI7"/>
<comment type="similarity">
    <text evidence="1 9">Belongs to the thiolase-like superfamily. FabH family.</text>
</comment>
<dbReference type="InterPro" id="IPR013747">
    <property type="entry name" value="ACP_syn_III_C"/>
</dbReference>
<name>A0A1I2QEI7_9LACO</name>
<feature type="domain" description="Beta-ketoacyl-[acyl-carrier-protein] synthase III N-terminal" evidence="11">
    <location>
        <begin position="106"/>
        <end position="183"/>
    </location>
</feature>
<keyword evidence="2 9" id="KW-0444">Lipid biosynthesis</keyword>
<proteinExistence type="inferred from homology"/>
<dbReference type="EC" id="2.3.1.180" evidence="9"/>
<reference evidence="13" key="1">
    <citation type="submission" date="2016-10" db="EMBL/GenBank/DDBJ databases">
        <authorList>
            <person name="Varghese N."/>
            <person name="Submissions S."/>
        </authorList>
    </citation>
    <scope>NUCLEOTIDE SEQUENCE [LARGE SCALE GENOMIC DNA]</scope>
    <source>
        <strain evidence="13">DSM 20403</strain>
    </source>
</reference>
<comment type="subunit">
    <text evidence="9">Homodimer.</text>
</comment>
<dbReference type="EMBL" id="FOPI01000007">
    <property type="protein sequence ID" value="SFG24667.1"/>
    <property type="molecule type" value="Genomic_DNA"/>
</dbReference>
<comment type="subcellular location">
    <subcellularLocation>
        <location evidence="9">Cytoplasm</location>
    </subcellularLocation>
</comment>
<dbReference type="RefSeq" id="WP_046922757.1">
    <property type="nucleotide sequence ID" value="NZ_AYYL01000010.1"/>
</dbReference>
<dbReference type="Gene3D" id="3.40.47.10">
    <property type="match status" value="1"/>
</dbReference>
<comment type="catalytic activity">
    <reaction evidence="9">
        <text>malonyl-[ACP] + acetyl-CoA + H(+) = 3-oxobutanoyl-[ACP] + CO2 + CoA</text>
        <dbReference type="Rhea" id="RHEA:12080"/>
        <dbReference type="Rhea" id="RHEA-COMP:9623"/>
        <dbReference type="Rhea" id="RHEA-COMP:9625"/>
        <dbReference type="ChEBI" id="CHEBI:15378"/>
        <dbReference type="ChEBI" id="CHEBI:16526"/>
        <dbReference type="ChEBI" id="CHEBI:57287"/>
        <dbReference type="ChEBI" id="CHEBI:57288"/>
        <dbReference type="ChEBI" id="CHEBI:78449"/>
        <dbReference type="ChEBI" id="CHEBI:78450"/>
        <dbReference type="EC" id="2.3.1.180"/>
    </reaction>
</comment>
<sequence length="326" mass="34958">MKRLKIEALAKSVPEMRVSNDDLAKFIETSDEWISQRTGIKTRRVSLFDNTSDLCAKAAEELLSKTSTEASEIDLIIVATMTPDSATPSTAAIVQGKIGAKNAVAFDISAACSGFVYALVTAASMLDSKHAKKALVIGGEVLSKSLDWSDRTTCVLFGDGAAGALIDCDFDGDSALLGYSLKSFGEDSDKLSCQKTLPLAKFPPESNKKTATPFEMDGRAVYNFTTKIVPTVIKAAVEDSGLGLDQIDRFVLHQANERIIKVIAKKLHQPLEKFPENISEYGNTSGASIPLLLSELSEQKELVRGETMLLCGFGGGLCAGACVIRY</sequence>
<dbReference type="PANTHER" id="PTHR43091:SF1">
    <property type="entry name" value="BETA-KETOACYL-[ACYL-CARRIER-PROTEIN] SYNTHASE III, CHLOROPLASTIC"/>
    <property type="match status" value="1"/>
</dbReference>
<keyword evidence="6 9" id="KW-0275">Fatty acid biosynthesis</keyword>